<organism evidence="2 3">
    <name type="scientific">Candidatus Eisenbergiella merdavium</name>
    <dbReference type="NCBI Taxonomy" id="2838551"/>
    <lineage>
        <taxon>Bacteria</taxon>
        <taxon>Bacillati</taxon>
        <taxon>Bacillota</taxon>
        <taxon>Clostridia</taxon>
        <taxon>Lachnospirales</taxon>
        <taxon>Lachnospiraceae</taxon>
        <taxon>Eisenbergiella</taxon>
    </lineage>
</organism>
<keyword evidence="1" id="KW-0812">Transmembrane</keyword>
<sequence>MKASEKRAAASKKEPSAWDYLWYALYAFAGLGLEMVLLGLIEPLFLGNADGYGTPERILHWTLTILCWAAVIVLLVKSSRKRLHYDVRSSSRPSAGGICFSAVLTAACIFLNACDWGTLKIVGEFSRKGLLEFLFQYLYYAFEIGLVFLIVVFGQRFFEALLKKKSRVPFGGIVLCCTWGAIHILSRGNVLTGLGVMAFALIYGMLYLAMSRNTKAAFFAMLAAFII</sequence>
<reference evidence="2" key="1">
    <citation type="journal article" date="2021" name="PeerJ">
        <title>Extensive microbial diversity within the chicken gut microbiome revealed by metagenomics and culture.</title>
        <authorList>
            <person name="Gilroy R."/>
            <person name="Ravi A."/>
            <person name="Getino M."/>
            <person name="Pursley I."/>
            <person name="Horton D.L."/>
            <person name="Alikhan N.F."/>
            <person name="Baker D."/>
            <person name="Gharbi K."/>
            <person name="Hall N."/>
            <person name="Watson M."/>
            <person name="Adriaenssens E.M."/>
            <person name="Foster-Nyarko E."/>
            <person name="Jarju S."/>
            <person name="Secka A."/>
            <person name="Antonio M."/>
            <person name="Oren A."/>
            <person name="Chaudhuri R.R."/>
            <person name="La Ragione R."/>
            <person name="Hildebrand F."/>
            <person name="Pallen M.J."/>
        </authorList>
    </citation>
    <scope>NUCLEOTIDE SEQUENCE</scope>
    <source>
        <strain evidence="2">USAMLcec2-132</strain>
    </source>
</reference>
<dbReference type="AlphaFoldDB" id="A0A9D2NE30"/>
<dbReference type="Proteomes" id="UP000823891">
    <property type="component" value="Unassembled WGS sequence"/>
</dbReference>
<reference evidence="2" key="2">
    <citation type="submission" date="2021-04" db="EMBL/GenBank/DDBJ databases">
        <authorList>
            <person name="Gilroy R."/>
        </authorList>
    </citation>
    <scope>NUCLEOTIDE SEQUENCE</scope>
    <source>
        <strain evidence="2">USAMLcec2-132</strain>
    </source>
</reference>
<evidence type="ECO:0000256" key="1">
    <source>
        <dbReference type="SAM" id="Phobius"/>
    </source>
</evidence>
<keyword evidence="1" id="KW-0472">Membrane</keyword>
<feature type="transmembrane region" description="Helical" evidence="1">
    <location>
        <begin position="133"/>
        <end position="154"/>
    </location>
</feature>
<evidence type="ECO:0000313" key="3">
    <source>
        <dbReference type="Proteomes" id="UP000823891"/>
    </source>
</evidence>
<dbReference type="EMBL" id="DWWS01000013">
    <property type="protein sequence ID" value="HJC22521.1"/>
    <property type="molecule type" value="Genomic_DNA"/>
</dbReference>
<keyword evidence="1" id="KW-1133">Transmembrane helix</keyword>
<accession>A0A9D2NE30</accession>
<feature type="transmembrane region" description="Helical" evidence="1">
    <location>
        <begin position="191"/>
        <end position="209"/>
    </location>
</feature>
<proteinExistence type="predicted"/>
<name>A0A9D2NE30_9FIRM</name>
<gene>
    <name evidence="2" type="ORF">H9761_02310</name>
</gene>
<feature type="transmembrane region" description="Helical" evidence="1">
    <location>
        <begin position="166"/>
        <end position="185"/>
    </location>
</feature>
<evidence type="ECO:0000313" key="2">
    <source>
        <dbReference type="EMBL" id="HJC22521.1"/>
    </source>
</evidence>
<comment type="caution">
    <text evidence="2">The sequence shown here is derived from an EMBL/GenBank/DDBJ whole genome shotgun (WGS) entry which is preliminary data.</text>
</comment>
<feature type="transmembrane region" description="Helical" evidence="1">
    <location>
        <begin position="96"/>
        <end position="113"/>
    </location>
</feature>
<feature type="transmembrane region" description="Helical" evidence="1">
    <location>
        <begin position="20"/>
        <end position="46"/>
    </location>
</feature>
<protein>
    <submittedName>
        <fullName evidence="2">Uncharacterized protein</fullName>
    </submittedName>
</protein>
<feature type="transmembrane region" description="Helical" evidence="1">
    <location>
        <begin position="58"/>
        <end position="76"/>
    </location>
</feature>